<feature type="region of interest" description="Disordered" evidence="1">
    <location>
        <begin position="687"/>
        <end position="752"/>
    </location>
</feature>
<comment type="caution">
    <text evidence="2">The sequence shown here is derived from an EMBL/GenBank/DDBJ whole genome shotgun (WGS) entry which is preliminary data.</text>
</comment>
<name>A0ABP0P291_9DINO</name>
<dbReference type="EMBL" id="CAXAMN010022362">
    <property type="protein sequence ID" value="CAK9068810.1"/>
    <property type="molecule type" value="Genomic_DNA"/>
</dbReference>
<reference evidence="2 3" key="1">
    <citation type="submission" date="2024-02" db="EMBL/GenBank/DDBJ databases">
        <authorList>
            <person name="Chen Y."/>
            <person name="Shah S."/>
            <person name="Dougan E. K."/>
            <person name="Thang M."/>
            <person name="Chan C."/>
        </authorList>
    </citation>
    <scope>NUCLEOTIDE SEQUENCE [LARGE SCALE GENOMIC DNA]</scope>
</reference>
<evidence type="ECO:0000256" key="1">
    <source>
        <dbReference type="SAM" id="MobiDB-lite"/>
    </source>
</evidence>
<evidence type="ECO:0000313" key="3">
    <source>
        <dbReference type="Proteomes" id="UP001642484"/>
    </source>
</evidence>
<evidence type="ECO:0000313" key="2">
    <source>
        <dbReference type="EMBL" id="CAK9068810.1"/>
    </source>
</evidence>
<feature type="region of interest" description="Disordered" evidence="1">
    <location>
        <begin position="131"/>
        <end position="215"/>
    </location>
</feature>
<dbReference type="Gene3D" id="2.60.120.330">
    <property type="entry name" value="B-lactam Antibiotic, Isopenicillin N Synthase, Chain"/>
    <property type="match status" value="1"/>
</dbReference>
<feature type="compositionally biased region" description="Basic and acidic residues" evidence="1">
    <location>
        <begin position="820"/>
        <end position="832"/>
    </location>
</feature>
<dbReference type="InterPro" id="IPR027443">
    <property type="entry name" value="IPNS-like_sf"/>
</dbReference>
<keyword evidence="3" id="KW-1185">Reference proteome</keyword>
<dbReference type="Proteomes" id="UP001642484">
    <property type="component" value="Unassembled WGS sequence"/>
</dbReference>
<proteinExistence type="predicted"/>
<protein>
    <submittedName>
        <fullName evidence="2">Uncharacterized protein</fullName>
    </submittedName>
</protein>
<sequence length="891" mass="98760">MLRILWACALVRVGADIDNIFPILYSSNPVARHTACPVAAGQATVCTLVGYEENGAELQYLITSLPSSGSLYETSQNFRTYGTDPKYAATSIKDYELPFRVTDPLGRVVYIPPSDVFPPEGRWAAMTYEVQDPSSGNKSEPGQVSLSSPSKRVAESTFVGGTDVRGRSWKRSSEPSRAGPEIGIGVDEDAFGFGPTAPRLPSRRGTRADARGDSRERRAMRRAWVAIPVLVGLAAAQPRKQGMDAPKWLDDDGKELFNDVESDENSYGDVTCETREKLLKAMAGKGDSTAGSYRARTLLGLGLCELKKENWPMATKRLESAISEMNVPNEDFMMKNPDLAPIALTKQGADFMRKFELTQAGTQLRRCREVLDRNLKSVLKKVHKQMSQGGQSLPLEKLVEEIPGYGKTGQFLPNLMQQVPGLKEVFSFAEVIDNTLDSLDGQIASVDSMQKKKKLRLDVSKSKGKTGSMLYVRSMVSEPVIPEKRLALAKELKDLGVAKAVMELKAVDKSFSLLKRTKAGSGCKDESTVLCEKLAKVPDIQSNAFGETRLLVLKENKKQSLDTCTTNANIGLLISSKDGVRVTAGSESVELTAGEALGVDFCLEVSLESKEKAQVLFAQAWHPEFAAVERTTELRARSAAFGLSEDEVKSATKVVNDHAKSAWDKSAKLWRSNSEGLDLMKKTLQAKEEEKAKAKEEAEEARRKEEEAGDEERKKNMELLEKKRAEKKRQQEEAERKRLARKKQLEEEKAKMDPWLLFPEVVQAEQRLETLKEERRDANAKLEFGLSNSLTKDISAAERALKSAIKKAKKAYKKSGIPEPKPDDKPAEKSADKSSSAPSDTSKAELKKLEAQLKDVKERKIKATQDENFKDAKRLKAEQKELEDKIKKLEL</sequence>
<feature type="region of interest" description="Disordered" evidence="1">
    <location>
        <begin position="805"/>
        <end position="848"/>
    </location>
</feature>
<feature type="compositionally biased region" description="Basic and acidic residues" evidence="1">
    <location>
        <begin position="206"/>
        <end position="215"/>
    </location>
</feature>
<feature type="compositionally biased region" description="Polar residues" evidence="1">
    <location>
        <begin position="132"/>
        <end position="150"/>
    </location>
</feature>
<gene>
    <name evidence="2" type="ORF">CCMP2556_LOCUS33820</name>
</gene>
<accession>A0ABP0P291</accession>
<organism evidence="2 3">
    <name type="scientific">Durusdinium trenchii</name>
    <dbReference type="NCBI Taxonomy" id="1381693"/>
    <lineage>
        <taxon>Eukaryota</taxon>
        <taxon>Sar</taxon>
        <taxon>Alveolata</taxon>
        <taxon>Dinophyceae</taxon>
        <taxon>Suessiales</taxon>
        <taxon>Symbiodiniaceae</taxon>
        <taxon>Durusdinium</taxon>
    </lineage>
</organism>